<evidence type="ECO:0000256" key="2">
    <source>
        <dbReference type="ARBA" id="ARBA00006742"/>
    </source>
</evidence>
<evidence type="ECO:0000256" key="9">
    <source>
        <dbReference type="ARBA" id="ARBA00023010"/>
    </source>
</evidence>
<keyword evidence="5" id="KW-1003">Cell membrane</keyword>
<dbReference type="NCBIfam" id="TIGR00739">
    <property type="entry name" value="yajC"/>
    <property type="match status" value="1"/>
</dbReference>
<dbReference type="PANTHER" id="PTHR33909:SF1">
    <property type="entry name" value="SEC TRANSLOCON ACCESSORY COMPLEX SUBUNIT YAJC"/>
    <property type="match status" value="1"/>
</dbReference>
<keyword evidence="8 12" id="KW-1133">Transmembrane helix</keyword>
<evidence type="ECO:0000256" key="4">
    <source>
        <dbReference type="ARBA" id="ARBA00022448"/>
    </source>
</evidence>
<comment type="subcellular location">
    <subcellularLocation>
        <location evidence="1">Cell membrane</location>
        <topology evidence="1">Single-pass membrane protein</topology>
    </subcellularLocation>
</comment>
<proteinExistence type="inferred from homology"/>
<dbReference type="InterPro" id="IPR003849">
    <property type="entry name" value="Preprotein_translocase_YajC"/>
</dbReference>
<evidence type="ECO:0000256" key="6">
    <source>
        <dbReference type="ARBA" id="ARBA00022692"/>
    </source>
</evidence>
<comment type="similarity">
    <text evidence="2">Belongs to the YajC family.</text>
</comment>
<keyword evidence="14" id="KW-1185">Reference proteome</keyword>
<keyword evidence="6 12" id="KW-0812">Transmembrane</keyword>
<feature type="region of interest" description="Disordered" evidence="11">
    <location>
        <begin position="101"/>
        <end position="128"/>
    </location>
</feature>
<gene>
    <name evidence="13" type="primary">yajC</name>
    <name evidence="13" type="ORF">TPLL2_0409a</name>
</gene>
<evidence type="ECO:0000256" key="12">
    <source>
        <dbReference type="SAM" id="Phobius"/>
    </source>
</evidence>
<evidence type="ECO:0000256" key="11">
    <source>
        <dbReference type="SAM" id="MobiDB-lite"/>
    </source>
</evidence>
<keyword evidence="10 12" id="KW-0472">Membrane</keyword>
<evidence type="ECO:0000256" key="3">
    <source>
        <dbReference type="ARBA" id="ARBA00014962"/>
    </source>
</evidence>
<evidence type="ECO:0000256" key="10">
    <source>
        <dbReference type="ARBA" id="ARBA00023136"/>
    </source>
</evidence>
<reference evidence="13 14" key="1">
    <citation type="submission" date="2022-05" db="EMBL/GenBank/DDBJ databases">
        <title>Treponema leporis L2 test.</title>
        <authorList>
            <person name="Cejkova D."/>
        </authorList>
    </citation>
    <scope>NUCLEOTIDE SEQUENCE [LARGE SCALE GENOMIC DNA]</scope>
    <source>
        <strain evidence="13 14">L2</strain>
    </source>
</reference>
<keyword evidence="4" id="KW-0813">Transport</keyword>
<evidence type="ECO:0000256" key="1">
    <source>
        <dbReference type="ARBA" id="ARBA00004162"/>
    </source>
</evidence>
<protein>
    <recommendedName>
        <fullName evidence="3">Sec translocon accessory complex subunit YajC</fullName>
    </recommendedName>
</protein>
<dbReference type="PRINTS" id="PR01853">
    <property type="entry name" value="YAJCTRNLCASE"/>
</dbReference>
<dbReference type="PANTHER" id="PTHR33909">
    <property type="entry name" value="SEC TRANSLOCON ACCESSORY COMPLEX SUBUNIT YAJC"/>
    <property type="match status" value="1"/>
</dbReference>
<keyword evidence="9" id="KW-0811">Translocation</keyword>
<feature type="transmembrane region" description="Helical" evidence="12">
    <location>
        <begin position="20"/>
        <end position="38"/>
    </location>
</feature>
<keyword evidence="7" id="KW-0653">Protein transport</keyword>
<organism evidence="13 14">
    <name type="scientific">Treponema paraluiscuniculi</name>
    <dbReference type="NCBI Taxonomy" id="53435"/>
    <lineage>
        <taxon>Bacteria</taxon>
        <taxon>Pseudomonadati</taxon>
        <taxon>Spirochaetota</taxon>
        <taxon>Spirochaetia</taxon>
        <taxon>Spirochaetales</taxon>
        <taxon>Treponemataceae</taxon>
        <taxon>Treponema</taxon>
    </lineage>
</organism>
<dbReference type="Proteomes" id="UP001321460">
    <property type="component" value="Chromosome"/>
</dbReference>
<evidence type="ECO:0000256" key="7">
    <source>
        <dbReference type="ARBA" id="ARBA00022927"/>
    </source>
</evidence>
<evidence type="ECO:0000313" key="14">
    <source>
        <dbReference type="Proteomes" id="UP001321460"/>
    </source>
</evidence>
<dbReference type="EMBL" id="CP097901">
    <property type="protein sequence ID" value="WKC72280.1"/>
    <property type="molecule type" value="Genomic_DNA"/>
</dbReference>
<name>A0ABY9E1B6_9SPIR</name>
<evidence type="ECO:0000256" key="5">
    <source>
        <dbReference type="ARBA" id="ARBA00022475"/>
    </source>
</evidence>
<evidence type="ECO:0000313" key="13">
    <source>
        <dbReference type="EMBL" id="WKC72280.1"/>
    </source>
</evidence>
<feature type="compositionally biased region" description="Basic and acidic residues" evidence="11">
    <location>
        <begin position="101"/>
        <end position="113"/>
    </location>
</feature>
<sequence length="128" mass="13986">MKTMPHRTLLQITTANGGWIPPLAIGVVCLIFYLFVFAPNLREQKRTQALIKNIKKGDPVVTIGGIHGVVSVVREHSLVIKVNEHGTLEVSRSAIARINDRRGVSNPKTDCDSKPGVPLTGVDKEIAR</sequence>
<accession>A0ABY9E1B6</accession>
<dbReference type="Pfam" id="PF02699">
    <property type="entry name" value="YajC"/>
    <property type="match status" value="1"/>
</dbReference>
<dbReference type="SMART" id="SM01323">
    <property type="entry name" value="YajC"/>
    <property type="match status" value="1"/>
</dbReference>
<evidence type="ECO:0000256" key="8">
    <source>
        <dbReference type="ARBA" id="ARBA00022989"/>
    </source>
</evidence>